<evidence type="ECO:0000259" key="2">
    <source>
        <dbReference type="Pfam" id="PF00501"/>
    </source>
</evidence>
<dbReference type="InterPro" id="IPR032387">
    <property type="entry name" value="ACAS_N"/>
</dbReference>
<evidence type="ECO:0000256" key="1">
    <source>
        <dbReference type="ARBA" id="ARBA00006432"/>
    </source>
</evidence>
<comment type="similarity">
    <text evidence="1">Belongs to the ATP-dependent AMP-binding enzyme family.</text>
</comment>
<dbReference type="RefSeq" id="XP_046114817.1">
    <property type="nucleotide sequence ID" value="XM_046259162.1"/>
</dbReference>
<dbReference type="PROSITE" id="PS00455">
    <property type="entry name" value="AMP_BINDING"/>
    <property type="match status" value="1"/>
</dbReference>
<accession>A0A9P7ZG89</accession>
<dbReference type="OrthoDB" id="10253869at2759"/>
<sequence length="698" mass="77521">MDAQTVVPRKLWEHPDPKSTTMYQFMHDVNRLHGLKLKTYNDLYRWSINNRGAFYDKVWKLGNWIHEGTYSRVVDETAPITDLPKWFEGVKVNFAENFLWTTGASPNERTTTHKEDDRVAVTEIREGNTEVRNHTWADLRRRAGELAGALKARGVVEGDRVVVVGAHSVSTFTVMLATLWLGGIFSSSSTDMGVGGLLQRTTQIDPKFVFFDDGAIYNGKRLDLQDKIQGVTEGMRKCPSFKATVIIPRFEASRKAPKTGIDNTETLEAFLRASSAQPPELARVAFQAPSIIYYSSGTTGTPKAIVHGTGPLLLNLSKESTLHHDLGRTDVAMQYTTTGWIMYLASVAHLLIGGRAIFYDGSPLLPDAAVLLRIMEQQGVTFFGTSPRWMSEVRKSGIRPRTDFDLSKLKLVSSTGMVLPDELFEWFYDTAFPKNVHLCNISGGTDIAGCFVIDNPLTPVYVGGTQGPALGVPFAVYDHDLEPGTKGAPLPAGTPGDLVSPAAFPNVPLFLWNDGPKAPGPKYTSAYFSRFKDTWAQGDFCVIHPVTGNVNMLGRSDGVLNPSGVRFGSSDIYGVVEKYFADEIRESICVGQRRPQDQDERVVLFLLMREGKTLTRGLVSDIRERIAKELTKRHVPKYIFEVPDIPTTVNLKKVELPVKHIISGRTVNPSGTLLNPQSLDFFYRFQNVEDLTEPQAKL</sequence>
<organism evidence="4 5">
    <name type="scientific">Emericellopsis atlantica</name>
    <dbReference type="NCBI Taxonomy" id="2614577"/>
    <lineage>
        <taxon>Eukaryota</taxon>
        <taxon>Fungi</taxon>
        <taxon>Dikarya</taxon>
        <taxon>Ascomycota</taxon>
        <taxon>Pezizomycotina</taxon>
        <taxon>Sordariomycetes</taxon>
        <taxon>Hypocreomycetidae</taxon>
        <taxon>Hypocreales</taxon>
        <taxon>Bionectriaceae</taxon>
        <taxon>Emericellopsis</taxon>
    </lineage>
</organism>
<dbReference type="EMBL" id="MU251272">
    <property type="protein sequence ID" value="KAG9250893.1"/>
    <property type="molecule type" value="Genomic_DNA"/>
</dbReference>
<dbReference type="SUPFAM" id="SSF56801">
    <property type="entry name" value="Acetyl-CoA synthetase-like"/>
    <property type="match status" value="1"/>
</dbReference>
<dbReference type="Pfam" id="PF00501">
    <property type="entry name" value="AMP-binding"/>
    <property type="match status" value="1"/>
</dbReference>
<dbReference type="GO" id="GO:0006629">
    <property type="term" value="P:lipid metabolic process"/>
    <property type="evidence" value="ECO:0007669"/>
    <property type="project" value="InterPro"/>
</dbReference>
<evidence type="ECO:0000313" key="4">
    <source>
        <dbReference type="EMBL" id="KAG9250893.1"/>
    </source>
</evidence>
<dbReference type="Proteomes" id="UP000887229">
    <property type="component" value="Unassembled WGS sequence"/>
</dbReference>
<evidence type="ECO:0008006" key="6">
    <source>
        <dbReference type="Google" id="ProtNLM"/>
    </source>
</evidence>
<dbReference type="Gene3D" id="3.30.300.30">
    <property type="match status" value="1"/>
</dbReference>
<dbReference type="InterPro" id="IPR045851">
    <property type="entry name" value="AMP-bd_C_sf"/>
</dbReference>
<dbReference type="Pfam" id="PF16177">
    <property type="entry name" value="ACAS_N"/>
    <property type="match status" value="1"/>
</dbReference>
<feature type="domain" description="Acetyl-coenzyme A synthetase N-terminal" evidence="3">
    <location>
        <begin position="40"/>
        <end position="97"/>
    </location>
</feature>
<dbReference type="PANTHER" id="PTHR42921">
    <property type="entry name" value="ACETOACETYL-COA SYNTHETASE"/>
    <property type="match status" value="1"/>
</dbReference>
<dbReference type="InterPro" id="IPR000873">
    <property type="entry name" value="AMP-dep_synth/lig_dom"/>
</dbReference>
<dbReference type="AlphaFoldDB" id="A0A9P7ZG89"/>
<evidence type="ECO:0000313" key="5">
    <source>
        <dbReference type="Proteomes" id="UP000887229"/>
    </source>
</evidence>
<feature type="domain" description="AMP-dependent synthetase/ligase" evidence="2">
    <location>
        <begin position="113"/>
        <end position="498"/>
    </location>
</feature>
<dbReference type="PANTHER" id="PTHR42921:SF4">
    <property type="entry name" value="ACETOACETYL-COA SYNTHASE (AFU_ORTHOLOGUE AFUA_8G04770)"/>
    <property type="match status" value="1"/>
</dbReference>
<dbReference type="NCBIfam" id="TIGR01217">
    <property type="entry name" value="ac_ac_CoA_syn"/>
    <property type="match status" value="1"/>
</dbReference>
<comment type="caution">
    <text evidence="4">The sequence shown here is derived from an EMBL/GenBank/DDBJ whole genome shotgun (WGS) entry which is preliminary data.</text>
</comment>
<dbReference type="InterPro" id="IPR020845">
    <property type="entry name" value="AMP-binding_CS"/>
</dbReference>
<evidence type="ECO:0000259" key="3">
    <source>
        <dbReference type="Pfam" id="PF16177"/>
    </source>
</evidence>
<dbReference type="InterPro" id="IPR042099">
    <property type="entry name" value="ANL_N_sf"/>
</dbReference>
<proteinExistence type="inferred from homology"/>
<dbReference type="Gene3D" id="3.40.50.12780">
    <property type="entry name" value="N-terminal domain of ligase-like"/>
    <property type="match status" value="1"/>
</dbReference>
<gene>
    <name evidence="4" type="ORF">F5Z01DRAFT_335633</name>
</gene>
<reference evidence="4" key="1">
    <citation type="journal article" date="2021" name="IMA Fungus">
        <title>Genomic characterization of three marine fungi, including Emericellopsis atlantica sp. nov. with signatures of a generalist lifestyle and marine biomass degradation.</title>
        <authorList>
            <person name="Hagestad O.C."/>
            <person name="Hou L."/>
            <person name="Andersen J.H."/>
            <person name="Hansen E.H."/>
            <person name="Altermark B."/>
            <person name="Li C."/>
            <person name="Kuhnert E."/>
            <person name="Cox R.J."/>
            <person name="Crous P.W."/>
            <person name="Spatafora J.W."/>
            <person name="Lail K."/>
            <person name="Amirebrahimi M."/>
            <person name="Lipzen A."/>
            <person name="Pangilinan J."/>
            <person name="Andreopoulos W."/>
            <person name="Hayes R.D."/>
            <person name="Ng V."/>
            <person name="Grigoriev I.V."/>
            <person name="Jackson S.A."/>
            <person name="Sutton T.D.S."/>
            <person name="Dobson A.D.W."/>
            <person name="Rama T."/>
        </authorList>
    </citation>
    <scope>NUCLEOTIDE SEQUENCE</scope>
    <source>
        <strain evidence="4">TS7</strain>
    </source>
</reference>
<dbReference type="GO" id="GO:0030729">
    <property type="term" value="F:acetoacetate-CoA ligase activity"/>
    <property type="evidence" value="ECO:0007669"/>
    <property type="project" value="InterPro"/>
</dbReference>
<dbReference type="GeneID" id="70290065"/>
<protein>
    <recommendedName>
        <fullName evidence="6">AMP-dependent synthetase/ligase domain-containing protein</fullName>
    </recommendedName>
</protein>
<dbReference type="InterPro" id="IPR005914">
    <property type="entry name" value="Acac_CoA_synth"/>
</dbReference>
<name>A0A9P7ZG89_9HYPO</name>
<keyword evidence="5" id="KW-1185">Reference proteome</keyword>